<proteinExistence type="predicted"/>
<organism evidence="2">
    <name type="scientific">marine sediment metagenome</name>
    <dbReference type="NCBI Taxonomy" id="412755"/>
    <lineage>
        <taxon>unclassified sequences</taxon>
        <taxon>metagenomes</taxon>
        <taxon>ecological metagenomes</taxon>
    </lineage>
</organism>
<dbReference type="Gene3D" id="2.130.10.10">
    <property type="entry name" value="YVTN repeat-like/Quinoprotein amine dehydrogenase"/>
    <property type="match status" value="2"/>
</dbReference>
<feature type="domain" description="Pyrrolo-quinoline quinone repeat" evidence="1">
    <location>
        <begin position="1235"/>
        <end position="1375"/>
    </location>
</feature>
<dbReference type="InterPro" id="IPR018391">
    <property type="entry name" value="PQQ_b-propeller_rpt"/>
</dbReference>
<name>A0A0F9T6F7_9ZZZZ</name>
<dbReference type="InterPro" id="IPR015943">
    <property type="entry name" value="WD40/YVTN_repeat-like_dom_sf"/>
</dbReference>
<feature type="domain" description="Pyrrolo-quinoline quinone repeat" evidence="1">
    <location>
        <begin position="458"/>
        <end position="661"/>
    </location>
</feature>
<dbReference type="PANTHER" id="PTHR34512">
    <property type="entry name" value="CELL SURFACE PROTEIN"/>
    <property type="match status" value="1"/>
</dbReference>
<dbReference type="EMBL" id="LAZR01000289">
    <property type="protein sequence ID" value="KKN76790.1"/>
    <property type="molecule type" value="Genomic_DNA"/>
</dbReference>
<dbReference type="Pfam" id="PF13360">
    <property type="entry name" value="PQQ_2"/>
    <property type="match status" value="2"/>
</dbReference>
<gene>
    <name evidence="2" type="ORF">LCGC14_0366570</name>
</gene>
<sequence length="1522" mass="163463">MITGNRSAYWVLALALGFLAEGAGAQVAVKGGVVRRVVVVESSKDTGPSASGPATLVPYDDEVNRYLAETRSLIEAGQIDHALRNLQVLLGQQEALFVPAGDGRRYVALRDQVNEVIGQLDRQGLRRYRMLYEPPAERLYQQAVADGDRQLLRKVVRDYVHTQAGLKALEALGHEAFNRAQFLTAARHWRRAIGLTDDHTHAGVLLAQVAVAHHLAGQSAAADQAQGDLEAQHADLEAPLGGRTQNVLAFVRQMRQRPAWPKQAALSGAVVMSKAEMPSETEWIFTHQGQQLGPDLALLATEQSLGASSGKPATSIKLRDGLIVAQTNQPNGSLRQIMPALIYPVVVDGQLILRTEKAVISCDLRTGQPLWRQAFPVYRDGRELRMLRARMGMRGRMGPFSFTRDIGRYWLAVGDGKVFVTGRFRSVGADVMWAAPPGGRGVSPSPLRSELMAISIHQQGRVIWSVPDSRRSDSELGVYEFVSPPVYHEGKVLLVASYAQSFHLLCLDADDGRLLWKSLISQMPETGGIEHRFPISIVMELVAQASPPAVADGRVFVATNAGVVAAYEVDSGRALWAYQYDRALGPQAQAGGGAMPINPVLVLGDSVICLPADGSEALCLSGEDGRLRWRAGRKNQHYLTALDDRRVLLSREGLRVLSVDEGGKTLLAVDASGVSGDDPGRTGVYGRPVVMPTAALLSGRGELIRLDLTGDRLTPEDLSSFTLPGPGIILGNLITADGRIIAANAAGVAAYVSYETVCRQIDAKLASAPPARRLELLYRRAMAAVNSRRYAAALADLRRCERTADELAVAAPAELDGMLYRTYVAVGNRADSNDRMLAMFAEADRYAQSPQERGHNLLRRAKAHAAGGDIAAALAVAHDLADRFGEEDLVDVEIGPAAGMTRFGPLHVPISGWTLIHEGFIADLIAEHGQDIYAPYDVRAEAELAEARQLDSPDALETVGRRWPNSARADEALFAAAERFYRQADDLSGDQADARLERARGALAMIVRRPDSPLAVSAHVGRAALLVRRGHNSVAGMAAADARRLARREAGDRADQMPVRFADLAGPLGDVLVQILEGASARPTEPEQPPPPDLPLPLKKLFVIQPASARLLRESLGKVIRIDRDVFVFTDSQLLRIDTAADNIDQAIVWQQDISVKMAEHPFFLWAAQGHPPLGGLSTDGETLLVADAETVTGLDVQTGQTRWTKPVVGEQTGIYSAPAAMIGGADAWVVIGADGTVACLDIPTGAVRWRSTLGQEIARPRLAMKAGVVLVTNGQTNTAWCIDVASGKRLADEFRANQHLSALVTGGGFVVVASDAELTAYDVEGMSQPLWSRKLSGAILPTSLEAVGTDRVAVGVNGDSGGRVELVSLADGRTSARIEAAPIEGLPAAVSNIRLWAGDLYLVCWTLPAEPTERSGFLPSVHLQKIDLTVGRLVWNEPFLRAWPVRPWGLGWAFAGNCVVVACGGEGGGRAYVLSLADGQVAGSSTGPVRAIENVRMPPTIVEDRLIVGTAEGLCIYGKTN</sequence>
<reference evidence="2" key="1">
    <citation type="journal article" date="2015" name="Nature">
        <title>Complex archaea that bridge the gap between prokaryotes and eukaryotes.</title>
        <authorList>
            <person name="Spang A."/>
            <person name="Saw J.H."/>
            <person name="Jorgensen S.L."/>
            <person name="Zaremba-Niedzwiedzka K."/>
            <person name="Martijn J."/>
            <person name="Lind A.E."/>
            <person name="van Eijk R."/>
            <person name="Schleper C."/>
            <person name="Guy L."/>
            <person name="Ettema T.J."/>
        </authorList>
    </citation>
    <scope>NUCLEOTIDE SEQUENCE</scope>
</reference>
<dbReference type="SUPFAM" id="SSF50998">
    <property type="entry name" value="Quinoprotein alcohol dehydrogenase-like"/>
    <property type="match status" value="2"/>
</dbReference>
<dbReference type="SMART" id="SM00564">
    <property type="entry name" value="PQQ"/>
    <property type="match status" value="4"/>
</dbReference>
<dbReference type="PANTHER" id="PTHR34512:SF30">
    <property type="entry name" value="OUTER MEMBRANE PROTEIN ASSEMBLY FACTOR BAMB"/>
    <property type="match status" value="1"/>
</dbReference>
<accession>A0A0F9T6F7</accession>
<evidence type="ECO:0000313" key="2">
    <source>
        <dbReference type="EMBL" id="KKN76790.1"/>
    </source>
</evidence>
<evidence type="ECO:0000259" key="1">
    <source>
        <dbReference type="Pfam" id="PF13360"/>
    </source>
</evidence>
<dbReference type="InterPro" id="IPR011047">
    <property type="entry name" value="Quinoprotein_ADH-like_sf"/>
</dbReference>
<dbReference type="InterPro" id="IPR002372">
    <property type="entry name" value="PQQ_rpt_dom"/>
</dbReference>
<comment type="caution">
    <text evidence="2">The sequence shown here is derived from an EMBL/GenBank/DDBJ whole genome shotgun (WGS) entry which is preliminary data.</text>
</comment>
<protein>
    <recommendedName>
        <fullName evidence="1">Pyrrolo-quinoline quinone repeat domain-containing protein</fullName>
    </recommendedName>
</protein>